<evidence type="ECO:0000313" key="3">
    <source>
        <dbReference type="EMBL" id="MBS9536295.1"/>
    </source>
</evidence>
<dbReference type="SUPFAM" id="SSF140459">
    <property type="entry name" value="PE/PPE dimer-like"/>
    <property type="match status" value="1"/>
</dbReference>
<name>A0ABS5RPS1_9MYCO</name>
<dbReference type="PANTHER" id="PTHR46766:SF1">
    <property type="entry name" value="GLUTAMINE-RICH PROTEIN 2"/>
    <property type="match status" value="1"/>
</dbReference>
<sequence length="177" mass="17623">MLPPEVNSARMYSGAGSTPMLTAAAGWDRLAVMLTSAADSYRAVTGNLIDGGWQGSSAAAMAAAAEPYATWMTATAAQAAQTANQARSAAAAYEAAFAATVPPPVITANRTALSTLVNTNVFGQNTAAIAANQADYHQMWAQDAAAMHAYAAGSAAAAPNSSALTAAPQTTNPAGAA</sequence>
<evidence type="ECO:0000256" key="1">
    <source>
        <dbReference type="ARBA" id="ARBA00010652"/>
    </source>
</evidence>
<gene>
    <name evidence="3" type="ORF">KIH27_22225</name>
</gene>
<dbReference type="InterPro" id="IPR038332">
    <property type="entry name" value="PPE_sf"/>
</dbReference>
<dbReference type="InterPro" id="IPR000030">
    <property type="entry name" value="PPE_dom"/>
</dbReference>
<dbReference type="Pfam" id="PF00823">
    <property type="entry name" value="PPE"/>
    <property type="match status" value="1"/>
</dbReference>
<dbReference type="EMBL" id="JAHCLR010000141">
    <property type="protein sequence ID" value="MBS9536295.1"/>
    <property type="molecule type" value="Genomic_DNA"/>
</dbReference>
<dbReference type="Proteomes" id="UP001519535">
    <property type="component" value="Unassembled WGS sequence"/>
</dbReference>
<dbReference type="PANTHER" id="PTHR46766">
    <property type="entry name" value="GLUTAMINE-RICH PROTEIN 2"/>
    <property type="match status" value="1"/>
</dbReference>
<accession>A0ABS5RPS1</accession>
<organism evidence="3 4">
    <name type="scientific">Mycolicibacter acidiphilus</name>
    <dbReference type="NCBI Taxonomy" id="2835306"/>
    <lineage>
        <taxon>Bacteria</taxon>
        <taxon>Bacillati</taxon>
        <taxon>Actinomycetota</taxon>
        <taxon>Actinomycetes</taxon>
        <taxon>Mycobacteriales</taxon>
        <taxon>Mycobacteriaceae</taxon>
        <taxon>Mycolicibacter</taxon>
    </lineage>
</organism>
<feature type="non-terminal residue" evidence="3">
    <location>
        <position position="177"/>
    </location>
</feature>
<comment type="caution">
    <text evidence="3">The sequence shown here is derived from an EMBL/GenBank/DDBJ whole genome shotgun (WGS) entry which is preliminary data.</text>
</comment>
<dbReference type="RefSeq" id="WP_214095101.1">
    <property type="nucleotide sequence ID" value="NZ_JAHCLR010000141.1"/>
</dbReference>
<protein>
    <submittedName>
        <fullName evidence="3">PPE family protein</fullName>
    </submittedName>
</protein>
<reference evidence="3 4" key="1">
    <citation type="submission" date="2021-05" db="EMBL/GenBank/DDBJ databases">
        <title>Mycobacterium acidophilum sp. nov., an extremely acid-tolerant member of the genus Mycobacterium.</title>
        <authorList>
            <person name="Xia J."/>
        </authorList>
    </citation>
    <scope>NUCLEOTIDE SEQUENCE [LARGE SCALE GENOMIC DNA]</scope>
    <source>
        <strain evidence="3 4">M1</strain>
    </source>
</reference>
<evidence type="ECO:0000259" key="2">
    <source>
        <dbReference type="Pfam" id="PF00823"/>
    </source>
</evidence>
<keyword evidence="4" id="KW-1185">Reference proteome</keyword>
<comment type="similarity">
    <text evidence="1">Belongs to the mycobacterial PPE family.</text>
</comment>
<evidence type="ECO:0000313" key="4">
    <source>
        <dbReference type="Proteomes" id="UP001519535"/>
    </source>
</evidence>
<dbReference type="Gene3D" id="1.20.1260.20">
    <property type="entry name" value="PPE superfamily"/>
    <property type="match status" value="1"/>
</dbReference>
<feature type="domain" description="PPE" evidence="2">
    <location>
        <begin position="1"/>
        <end position="158"/>
    </location>
</feature>
<proteinExistence type="inferred from homology"/>